<evidence type="ECO:0000259" key="9">
    <source>
        <dbReference type="PROSITE" id="PS50850"/>
    </source>
</evidence>
<feature type="domain" description="Major facilitator superfamily (MFS) profile" evidence="9">
    <location>
        <begin position="12"/>
        <end position="400"/>
    </location>
</feature>
<evidence type="ECO:0000313" key="11">
    <source>
        <dbReference type="Proteomes" id="UP000195221"/>
    </source>
</evidence>
<feature type="transmembrane region" description="Helical" evidence="8">
    <location>
        <begin position="80"/>
        <end position="99"/>
    </location>
</feature>
<keyword evidence="3 8" id="KW-0813">Transport</keyword>
<dbReference type="CDD" id="cd17320">
    <property type="entry name" value="MFS_MdfA_MDR_like"/>
    <property type="match status" value="1"/>
</dbReference>
<feature type="transmembrane region" description="Helical" evidence="8">
    <location>
        <begin position="49"/>
        <end position="68"/>
    </location>
</feature>
<dbReference type="NCBIfam" id="TIGR00710">
    <property type="entry name" value="efflux_Bcr_CflA"/>
    <property type="match status" value="1"/>
</dbReference>
<dbReference type="GO" id="GO:1990961">
    <property type="term" value="P:xenobiotic detoxification by transmembrane export across the plasma membrane"/>
    <property type="evidence" value="ECO:0007669"/>
    <property type="project" value="InterPro"/>
</dbReference>
<evidence type="ECO:0000256" key="6">
    <source>
        <dbReference type="ARBA" id="ARBA00022989"/>
    </source>
</evidence>
<dbReference type="EMBL" id="NBTZ01000181">
    <property type="protein sequence ID" value="OTP65314.1"/>
    <property type="molecule type" value="Genomic_DNA"/>
</dbReference>
<evidence type="ECO:0000313" key="10">
    <source>
        <dbReference type="EMBL" id="OTP65314.1"/>
    </source>
</evidence>
<feature type="transmembrane region" description="Helical" evidence="8">
    <location>
        <begin position="216"/>
        <end position="236"/>
    </location>
</feature>
<evidence type="ECO:0000256" key="3">
    <source>
        <dbReference type="ARBA" id="ARBA00022448"/>
    </source>
</evidence>
<feature type="transmembrane region" description="Helical" evidence="8">
    <location>
        <begin position="284"/>
        <end position="302"/>
    </location>
</feature>
<keyword evidence="4" id="KW-1003">Cell membrane</keyword>
<comment type="similarity">
    <text evidence="2 8">Belongs to the major facilitator superfamily. Bcr/CmlA family.</text>
</comment>
<dbReference type="PROSITE" id="PS50850">
    <property type="entry name" value="MFS"/>
    <property type="match status" value="1"/>
</dbReference>
<evidence type="ECO:0000256" key="2">
    <source>
        <dbReference type="ARBA" id="ARBA00006236"/>
    </source>
</evidence>
<evidence type="ECO:0000256" key="8">
    <source>
        <dbReference type="RuleBase" id="RU365088"/>
    </source>
</evidence>
<evidence type="ECO:0000256" key="4">
    <source>
        <dbReference type="ARBA" id="ARBA00022475"/>
    </source>
</evidence>
<keyword evidence="6 8" id="KW-1133">Transmembrane helix</keyword>
<dbReference type="InterPro" id="IPR036259">
    <property type="entry name" value="MFS_trans_sf"/>
</dbReference>
<feature type="transmembrane region" description="Helical" evidence="8">
    <location>
        <begin position="342"/>
        <end position="369"/>
    </location>
</feature>
<feature type="transmembrane region" description="Helical" evidence="8">
    <location>
        <begin position="138"/>
        <end position="163"/>
    </location>
</feature>
<feature type="transmembrane region" description="Helical" evidence="8">
    <location>
        <begin position="308"/>
        <end position="330"/>
    </location>
</feature>
<comment type="subcellular location">
    <subcellularLocation>
        <location evidence="8">Cell inner membrane</location>
        <topology evidence="8">Multi-pass membrane protein</topology>
    </subcellularLocation>
    <subcellularLocation>
        <location evidence="1">Cell membrane</location>
        <topology evidence="1">Multi-pass membrane protein</topology>
    </subcellularLocation>
</comment>
<comment type="caution">
    <text evidence="10">The sequence shown here is derived from an EMBL/GenBank/DDBJ whole genome shotgun (WGS) entry which is preliminary data.</text>
</comment>
<feature type="transmembrane region" description="Helical" evidence="8">
    <location>
        <begin position="12"/>
        <end position="29"/>
    </location>
</feature>
<dbReference type="InterPro" id="IPR020846">
    <property type="entry name" value="MFS_dom"/>
</dbReference>
<dbReference type="RefSeq" id="WP_075358319.1">
    <property type="nucleotide sequence ID" value="NZ_MSRG01000026.1"/>
</dbReference>
<proteinExistence type="inferred from homology"/>
<protein>
    <recommendedName>
        <fullName evidence="8">Bcr/CflA family efflux transporter</fullName>
    </recommendedName>
</protein>
<keyword evidence="5 8" id="KW-0812">Transmembrane</keyword>
<dbReference type="GO" id="GO:0005886">
    <property type="term" value="C:plasma membrane"/>
    <property type="evidence" value="ECO:0007669"/>
    <property type="project" value="UniProtKB-SubCell"/>
</dbReference>
<evidence type="ECO:0000256" key="5">
    <source>
        <dbReference type="ARBA" id="ARBA00022692"/>
    </source>
</evidence>
<dbReference type="InterPro" id="IPR011701">
    <property type="entry name" value="MFS"/>
</dbReference>
<sequence>MTTRWRLQPQSVLFAIYLGALAALPPISIDMALPALVDIAGSLHAGASQAGLTLSLFMAGFAVGPIVYGPLCDARGRKPTLLLGLALFTVGGIGSAVAPDISILLGARLVQGIGAGAGMTVALAIVRDLFEGNAMQHRLAAITVVANVAPIVAPSVGVALLAAIEWRGIYGVMAVCGFLAAIVTWTGLVESAPRRSPDVAIAGLREQYRRVLTHRLVIGNILINGFGFGWMFAYVAGSPLVLLHVLHVRPVIYAAMFAMTGLGIVAGATINGVLASRGVGARRVLAVAICVTLAATLSLIAMNVLHLATLLTIMPLLVACTFCFGLAAPSATRGALDPMPELAGVAGGLLTSVQMLCGAASSSVVALLFSTSGPQAMSGVMFACALLGAITWIWVGKKGHSEVRRAAA</sequence>
<dbReference type="Pfam" id="PF07690">
    <property type="entry name" value="MFS_1"/>
    <property type="match status" value="1"/>
</dbReference>
<reference evidence="10 11" key="1">
    <citation type="submission" date="2017-03" db="EMBL/GenBank/DDBJ databases">
        <title>Genome analysis of strain PAMC 26577.</title>
        <authorList>
            <person name="Oh H.-M."/>
            <person name="Yang J.-A."/>
        </authorList>
    </citation>
    <scope>NUCLEOTIDE SEQUENCE [LARGE SCALE GENOMIC DNA]</scope>
    <source>
        <strain evidence="10 11">PAMC 26577</strain>
    </source>
</reference>
<dbReference type="Proteomes" id="UP000195221">
    <property type="component" value="Unassembled WGS sequence"/>
</dbReference>
<feature type="transmembrane region" description="Helical" evidence="8">
    <location>
        <begin position="105"/>
        <end position="126"/>
    </location>
</feature>
<evidence type="ECO:0000256" key="1">
    <source>
        <dbReference type="ARBA" id="ARBA00004651"/>
    </source>
</evidence>
<dbReference type="GO" id="GO:0042910">
    <property type="term" value="F:xenobiotic transmembrane transporter activity"/>
    <property type="evidence" value="ECO:0007669"/>
    <property type="project" value="InterPro"/>
</dbReference>
<name>A0A242M2I2_CABSO</name>
<gene>
    <name evidence="10" type="ORF">PAMC26577_39455</name>
</gene>
<dbReference type="Gene3D" id="1.20.1720.10">
    <property type="entry name" value="Multidrug resistance protein D"/>
    <property type="match status" value="1"/>
</dbReference>
<dbReference type="SUPFAM" id="SSF103473">
    <property type="entry name" value="MFS general substrate transporter"/>
    <property type="match status" value="1"/>
</dbReference>
<keyword evidence="7 8" id="KW-0472">Membrane</keyword>
<dbReference type="InterPro" id="IPR004812">
    <property type="entry name" value="Efflux_drug-R_Bcr/CmlA"/>
</dbReference>
<accession>A0A242M2I2</accession>
<feature type="transmembrane region" description="Helical" evidence="8">
    <location>
        <begin position="375"/>
        <end position="395"/>
    </location>
</feature>
<dbReference type="PANTHER" id="PTHR42718">
    <property type="entry name" value="MAJOR FACILITATOR SUPERFAMILY MULTIDRUG TRANSPORTER MFSC"/>
    <property type="match status" value="1"/>
</dbReference>
<keyword evidence="8" id="KW-0997">Cell inner membrane</keyword>
<dbReference type="AlphaFoldDB" id="A0A242M2I2"/>
<feature type="transmembrane region" description="Helical" evidence="8">
    <location>
        <begin position="251"/>
        <end position="272"/>
    </location>
</feature>
<organism evidence="10 11">
    <name type="scientific">Caballeronia sordidicola</name>
    <name type="common">Burkholderia sordidicola</name>
    <dbReference type="NCBI Taxonomy" id="196367"/>
    <lineage>
        <taxon>Bacteria</taxon>
        <taxon>Pseudomonadati</taxon>
        <taxon>Pseudomonadota</taxon>
        <taxon>Betaproteobacteria</taxon>
        <taxon>Burkholderiales</taxon>
        <taxon>Burkholderiaceae</taxon>
        <taxon>Caballeronia</taxon>
    </lineage>
</organism>
<feature type="transmembrane region" description="Helical" evidence="8">
    <location>
        <begin position="169"/>
        <end position="188"/>
    </location>
</feature>
<evidence type="ECO:0000256" key="7">
    <source>
        <dbReference type="ARBA" id="ARBA00023136"/>
    </source>
</evidence>
<dbReference type="PANTHER" id="PTHR42718:SF46">
    <property type="entry name" value="BLR6921 PROTEIN"/>
    <property type="match status" value="1"/>
</dbReference>